<dbReference type="Proteomes" id="UP000241247">
    <property type="component" value="Unassembled WGS sequence"/>
</dbReference>
<dbReference type="InterPro" id="IPR036156">
    <property type="entry name" value="Beta-gal/glucu_dom_sf"/>
</dbReference>
<dbReference type="SUPFAM" id="SSF49303">
    <property type="entry name" value="beta-Galactosidase/glucuronidase domain"/>
    <property type="match status" value="2"/>
</dbReference>
<sequence>MDHTDETGLRHSRRLDRGWRLCLTEAGAWTDPTMRSDDVEVLDAPVPGTVAGALERAGRFDRADPRPLNDLDAWYFLDLAGEEPGPAVLLLEGLATIAEVYWNGEKRLVSDSMFVAHDLDVVLTGSDRLAICFRALAPHLAQRGPRARWRPGMIVPQGLRLVRTTLLGHMPGWCPPVHAVGPYRPLRLERPKQAVPGDVAIRATLDPDGTGRLAVSFRADALEGPAELHCAGASVRLARAGDGRWSADLAIAGVEPWWPHTHGKPALHQVEVRAGGQVHVIGRTGFRHLQVDRGRDGNDFSLQVNGIPVFCRGAVWTSADIVDLPGERERYEPLLQLAVEAGMNMLRIGGTMTYEASPFYELCDELGILVWQDFMLANFDYPAADPEFAALVRTEAEQFLRRTAASPSLAVLCGGSEMFQQAAMLGLPQASWSGTLTDAVLPEAVTALRPDVPYVPNSPFGGAMPFSPNAGVTHYYGVGAYCRPIEDARRAGVRFAAECLAFANVPERATLDAHLPVPAVHDPRWKARVPRDRGASWDFEDVRDNYLELLYGCDPTRLRREDAARYLDLSRAAIAEVMEETFAEWRRPQSSCNGALVWTFLDLLPGAGWGLIDSTGLPKSAWHALRRAFRPIQVLLSDQGTNGLDVHVLNENGTARDLVLELACLRDGRQPVVSGRRTLSLGARQNVTIAATDLFGAFFDTTYAFRFGPAPHDVTVATLREAGTTSMVAQAFHFPLGRDGAMQRGNASVALEGSDVRWALRIAADRVLQSVHIDCPGFLPSDNWFHLAPGEARVVDLVRTDGPERPAGEVNALNLAAPASF</sequence>
<gene>
    <name evidence="4" type="ORF">C7449_102116</name>
</gene>
<dbReference type="PANTHER" id="PTHR43730">
    <property type="entry name" value="BETA-MANNOSIDASE"/>
    <property type="match status" value="1"/>
</dbReference>
<dbReference type="Pfam" id="PF22666">
    <property type="entry name" value="Glyco_hydro_2_N2"/>
    <property type="match status" value="1"/>
</dbReference>
<dbReference type="EMBL" id="PZZZ01000002">
    <property type="protein sequence ID" value="PTM97247.1"/>
    <property type="molecule type" value="Genomic_DNA"/>
</dbReference>
<comment type="caution">
    <text evidence="4">The sequence shown here is derived from an EMBL/GenBank/DDBJ whole genome shotgun (WGS) entry which is preliminary data.</text>
</comment>
<evidence type="ECO:0000256" key="1">
    <source>
        <dbReference type="ARBA" id="ARBA00022801"/>
    </source>
</evidence>
<dbReference type="AlphaFoldDB" id="A0A2T5BE29"/>
<dbReference type="Gene3D" id="3.20.20.80">
    <property type="entry name" value="Glycosidases"/>
    <property type="match status" value="1"/>
</dbReference>
<dbReference type="GO" id="GO:0006516">
    <property type="term" value="P:glycoprotein catabolic process"/>
    <property type="evidence" value="ECO:0007669"/>
    <property type="project" value="TreeGrafter"/>
</dbReference>
<evidence type="ECO:0000313" key="4">
    <source>
        <dbReference type="EMBL" id="PTM97247.1"/>
    </source>
</evidence>
<dbReference type="SUPFAM" id="SSF51445">
    <property type="entry name" value="(Trans)glycosidases"/>
    <property type="match status" value="1"/>
</dbReference>
<dbReference type="SUPFAM" id="SSF49785">
    <property type="entry name" value="Galactose-binding domain-like"/>
    <property type="match status" value="1"/>
</dbReference>
<accession>A0A2T5BE29</accession>
<keyword evidence="2" id="KW-0326">Glycosidase</keyword>
<dbReference type="InterPro" id="IPR008979">
    <property type="entry name" value="Galactose-bd-like_sf"/>
</dbReference>
<evidence type="ECO:0000259" key="3">
    <source>
        <dbReference type="Pfam" id="PF22666"/>
    </source>
</evidence>
<keyword evidence="1" id="KW-0378">Hydrolase</keyword>
<dbReference type="InterPro" id="IPR017853">
    <property type="entry name" value="GH"/>
</dbReference>
<feature type="domain" description="Beta-mannosidase-like galactose-binding" evidence="3">
    <location>
        <begin position="41"/>
        <end position="184"/>
    </location>
</feature>
<evidence type="ECO:0000313" key="5">
    <source>
        <dbReference type="Proteomes" id="UP000241247"/>
    </source>
</evidence>
<dbReference type="OrthoDB" id="9758603at2"/>
<name>A0A2T5BE29_MYCDI</name>
<dbReference type="Gene3D" id="2.60.120.260">
    <property type="entry name" value="Galactose-binding domain-like"/>
    <property type="match status" value="1"/>
</dbReference>
<protein>
    <submittedName>
        <fullName evidence="4">Beta-mannosidase</fullName>
    </submittedName>
</protein>
<evidence type="ECO:0000256" key="2">
    <source>
        <dbReference type="ARBA" id="ARBA00023295"/>
    </source>
</evidence>
<keyword evidence="5" id="KW-1185">Reference proteome</keyword>
<dbReference type="GO" id="GO:0004567">
    <property type="term" value="F:beta-mannosidase activity"/>
    <property type="evidence" value="ECO:0007669"/>
    <property type="project" value="TreeGrafter"/>
</dbReference>
<dbReference type="InterPro" id="IPR050887">
    <property type="entry name" value="Beta-mannosidase_GH2"/>
</dbReference>
<dbReference type="InterPro" id="IPR054593">
    <property type="entry name" value="Beta-mannosidase-like_N2"/>
</dbReference>
<reference evidence="4 5" key="1">
    <citation type="submission" date="2018-04" db="EMBL/GenBank/DDBJ databases">
        <title>Genomic Encyclopedia of Type Strains, Phase IV (KMG-IV): sequencing the most valuable type-strain genomes for metagenomic binning, comparative biology and taxonomic classification.</title>
        <authorList>
            <person name="Goeker M."/>
        </authorList>
    </citation>
    <scope>NUCLEOTIDE SEQUENCE [LARGE SCALE GENOMIC DNA]</scope>
    <source>
        <strain evidence="4 5">DSM 7138</strain>
    </source>
</reference>
<proteinExistence type="predicted"/>
<dbReference type="RefSeq" id="WP_108001543.1">
    <property type="nucleotide sequence ID" value="NZ_JBHEEX010000001.1"/>
</dbReference>
<organism evidence="4 5">
    <name type="scientific">Mycoplana dimorpha</name>
    <dbReference type="NCBI Taxonomy" id="28320"/>
    <lineage>
        <taxon>Bacteria</taxon>
        <taxon>Pseudomonadati</taxon>
        <taxon>Pseudomonadota</taxon>
        <taxon>Alphaproteobacteria</taxon>
        <taxon>Hyphomicrobiales</taxon>
        <taxon>Rhizobiaceae</taxon>
        <taxon>Mycoplana</taxon>
    </lineage>
</organism>
<dbReference type="PANTHER" id="PTHR43730:SF1">
    <property type="entry name" value="BETA-MANNOSIDASE"/>
    <property type="match status" value="1"/>
</dbReference>